<accession>A0ABQ4ZFT6</accession>
<comment type="caution">
    <text evidence="2">The sequence shown here is derived from an EMBL/GenBank/DDBJ whole genome shotgun (WGS) entry which is preliminary data.</text>
</comment>
<reference evidence="2" key="1">
    <citation type="journal article" date="2022" name="Int. J. Mol. Sci.">
        <title>Draft Genome of Tanacetum Coccineum: Genomic Comparison of Closely Related Tanacetum-Family Plants.</title>
        <authorList>
            <person name="Yamashiro T."/>
            <person name="Shiraishi A."/>
            <person name="Nakayama K."/>
            <person name="Satake H."/>
        </authorList>
    </citation>
    <scope>NUCLEOTIDE SEQUENCE</scope>
</reference>
<organism evidence="2 3">
    <name type="scientific">Tanacetum coccineum</name>
    <dbReference type="NCBI Taxonomy" id="301880"/>
    <lineage>
        <taxon>Eukaryota</taxon>
        <taxon>Viridiplantae</taxon>
        <taxon>Streptophyta</taxon>
        <taxon>Embryophyta</taxon>
        <taxon>Tracheophyta</taxon>
        <taxon>Spermatophyta</taxon>
        <taxon>Magnoliopsida</taxon>
        <taxon>eudicotyledons</taxon>
        <taxon>Gunneridae</taxon>
        <taxon>Pentapetalae</taxon>
        <taxon>asterids</taxon>
        <taxon>campanulids</taxon>
        <taxon>Asterales</taxon>
        <taxon>Asteraceae</taxon>
        <taxon>Asteroideae</taxon>
        <taxon>Anthemideae</taxon>
        <taxon>Anthemidinae</taxon>
        <taxon>Tanacetum</taxon>
    </lineage>
</organism>
<name>A0ABQ4ZFT6_9ASTR</name>
<protein>
    <submittedName>
        <fullName evidence="2">Retrotransposon ty1-copia subclass protein</fullName>
    </submittedName>
</protein>
<evidence type="ECO:0000313" key="3">
    <source>
        <dbReference type="Proteomes" id="UP001151760"/>
    </source>
</evidence>
<evidence type="ECO:0000259" key="1">
    <source>
        <dbReference type="Pfam" id="PF07727"/>
    </source>
</evidence>
<dbReference type="InterPro" id="IPR013103">
    <property type="entry name" value="RVT_2"/>
</dbReference>
<keyword evidence="3" id="KW-1185">Reference proteome</keyword>
<proteinExistence type="predicted"/>
<dbReference type="EMBL" id="BQNB010011232">
    <property type="protein sequence ID" value="GJS87880.1"/>
    <property type="molecule type" value="Genomic_DNA"/>
</dbReference>
<reference evidence="2" key="2">
    <citation type="submission" date="2022-01" db="EMBL/GenBank/DDBJ databases">
        <authorList>
            <person name="Yamashiro T."/>
            <person name="Shiraishi A."/>
            <person name="Satake H."/>
            <person name="Nakayama K."/>
        </authorList>
    </citation>
    <scope>NUCLEOTIDE SEQUENCE</scope>
</reference>
<evidence type="ECO:0000313" key="2">
    <source>
        <dbReference type="EMBL" id="GJS87880.1"/>
    </source>
</evidence>
<feature type="domain" description="Reverse transcriptase Ty1/copia-type" evidence="1">
    <location>
        <begin position="118"/>
        <end position="218"/>
    </location>
</feature>
<sequence>MPAWIGGSKQLKPNDKSDVYTMVPVQVKTNEDLVRSTKFSKDIVNSERHLHLWKCFGSLLCSVVFVLIGTMISNSVDAEEHELVDLGEPANYKAELSNPKPDKWLEVMNADMQSMIDNQVWSLVDLTPDGRTVGSKWLFKKKTDIDGNVHTYKTRLAAKGYTQTYGIDYEETFSIVADIKAIRILIAITAFYNREIWQMDVKTAFLNGHLNEDVYMVQRGL</sequence>
<dbReference type="Proteomes" id="UP001151760">
    <property type="component" value="Unassembled WGS sequence"/>
</dbReference>
<dbReference type="Pfam" id="PF07727">
    <property type="entry name" value="RVT_2"/>
    <property type="match status" value="1"/>
</dbReference>
<gene>
    <name evidence="2" type="ORF">Tco_0770516</name>
</gene>